<evidence type="ECO:0000313" key="9">
    <source>
        <dbReference type="Proteomes" id="UP000248918"/>
    </source>
</evidence>
<dbReference type="RefSeq" id="WP_111929391.1">
    <property type="nucleotide sequence ID" value="NZ_CADFFP010000001.1"/>
</dbReference>
<comment type="similarity">
    <text evidence="1 5">Belongs to the spermidine/spermine synthase family.</text>
</comment>
<protein>
    <recommendedName>
        <fullName evidence="5">Polyamine aminopropyltransferase</fullName>
    </recommendedName>
    <alternativeName>
        <fullName evidence="5">Putrescine aminopropyltransferase</fullName>
        <shortName evidence="5">PAPT</shortName>
    </alternativeName>
    <alternativeName>
        <fullName evidence="5">Spermidine synthase</fullName>
        <shortName evidence="5">SPDS</shortName>
        <shortName evidence="5">SPDSY</shortName>
        <ecNumber evidence="5">2.5.1.16</ecNumber>
    </alternativeName>
</protein>
<dbReference type="InterPro" id="IPR037163">
    <property type="entry name" value="Spermidine_synt_N_sf"/>
</dbReference>
<dbReference type="GO" id="GO:0010487">
    <property type="term" value="F:thermospermine synthase activity"/>
    <property type="evidence" value="ECO:0007669"/>
    <property type="project" value="UniProtKB-ARBA"/>
</dbReference>
<feature type="active site" description="Proton acceptor" evidence="5 6">
    <location>
        <position position="161"/>
    </location>
</feature>
<feature type="binding site" evidence="5">
    <location>
        <position position="86"/>
    </location>
    <ligand>
        <name>spermidine</name>
        <dbReference type="ChEBI" id="CHEBI:57834"/>
    </ligand>
</feature>
<comment type="caution">
    <text evidence="8">The sequence shown here is derived from an EMBL/GenBank/DDBJ whole genome shotgun (WGS) entry which is preliminary data.</text>
</comment>
<comment type="function">
    <text evidence="5">Catalyzes the irreversible transfer of a propylamine group from the amino donor S-adenosylmethioninamine (decarboxy-AdoMet) to putrescine (1,4-diaminobutane) to yield spermidine.</text>
</comment>
<dbReference type="InterPro" id="IPR029063">
    <property type="entry name" value="SAM-dependent_MTases_sf"/>
</dbReference>
<feature type="binding site" evidence="5">
    <location>
        <position position="31"/>
    </location>
    <ligand>
        <name>S-methyl-5'-thioadenosine</name>
        <dbReference type="ChEBI" id="CHEBI:17509"/>
    </ligand>
</feature>
<evidence type="ECO:0000259" key="7">
    <source>
        <dbReference type="PROSITE" id="PS51006"/>
    </source>
</evidence>
<feature type="binding site" evidence="5">
    <location>
        <position position="168"/>
    </location>
    <ligand>
        <name>S-methyl-5'-thioadenosine</name>
        <dbReference type="ChEBI" id="CHEBI:17509"/>
    </ligand>
</feature>
<evidence type="ECO:0000256" key="3">
    <source>
        <dbReference type="ARBA" id="ARBA00023066"/>
    </source>
</evidence>
<dbReference type="UniPathway" id="UPA00248">
    <property type="reaction ID" value="UER00314"/>
</dbReference>
<feature type="binding site" evidence="5">
    <location>
        <position position="62"/>
    </location>
    <ligand>
        <name>spermidine</name>
        <dbReference type="ChEBI" id="CHEBI:57834"/>
    </ligand>
</feature>
<name>A0A329CVQ3_9BURK</name>
<feature type="binding site" evidence="5">
    <location>
        <begin position="138"/>
        <end position="139"/>
    </location>
    <ligand>
        <name>S-methyl-5'-thioadenosine</name>
        <dbReference type="ChEBI" id="CHEBI:17509"/>
    </ligand>
</feature>
<dbReference type="Gene3D" id="2.30.140.10">
    <property type="entry name" value="Spermidine synthase, tetramerisation domain"/>
    <property type="match status" value="1"/>
</dbReference>
<dbReference type="InterPro" id="IPR030374">
    <property type="entry name" value="PABS"/>
</dbReference>
<reference evidence="8 9" key="1">
    <citation type="submission" date="2018-06" db="EMBL/GenBank/DDBJ databases">
        <title>Genomic Encyclopedia of Type Strains, Phase III (KMG-III): the genomes of soil and plant-associated and newly described type strains.</title>
        <authorList>
            <person name="Whitman W."/>
        </authorList>
    </citation>
    <scope>NUCLEOTIDE SEQUENCE [LARGE SCALE GENOMIC DNA]</scope>
    <source>
        <strain evidence="8 9">LMG 23644</strain>
    </source>
</reference>
<dbReference type="AlphaFoldDB" id="A0A329CVQ3"/>
<dbReference type="PROSITE" id="PS51006">
    <property type="entry name" value="PABS_2"/>
    <property type="match status" value="1"/>
</dbReference>
<proteinExistence type="inferred from homology"/>
<keyword evidence="2 5" id="KW-0808">Transferase</keyword>
<dbReference type="STRING" id="1169143.GCA_000383275_06276"/>
<organism evidence="8 9">
    <name type="scientific">Paraburkholderia bryophila</name>
    <dbReference type="NCBI Taxonomy" id="420952"/>
    <lineage>
        <taxon>Bacteria</taxon>
        <taxon>Pseudomonadati</taxon>
        <taxon>Pseudomonadota</taxon>
        <taxon>Betaproteobacteria</taxon>
        <taxon>Burkholderiales</taxon>
        <taxon>Burkholderiaceae</taxon>
        <taxon>Paraburkholderia</taxon>
    </lineage>
</organism>
<gene>
    <name evidence="5" type="primary">speE</name>
    <name evidence="8" type="ORF">BX591_10221</name>
</gene>
<dbReference type="InterPro" id="IPR001045">
    <property type="entry name" value="Spermi_synthase"/>
</dbReference>
<dbReference type="PANTHER" id="PTHR43317:SF1">
    <property type="entry name" value="THERMOSPERMINE SYNTHASE ACAULIS5"/>
    <property type="match status" value="1"/>
</dbReference>
<dbReference type="Pfam" id="PF01564">
    <property type="entry name" value="Spermine_synth"/>
    <property type="match status" value="1"/>
</dbReference>
<dbReference type="NCBIfam" id="NF002010">
    <property type="entry name" value="PRK00811.1"/>
    <property type="match status" value="1"/>
</dbReference>
<dbReference type="Proteomes" id="UP000248918">
    <property type="component" value="Unassembled WGS sequence"/>
</dbReference>
<dbReference type="EMBL" id="QLTK01000002">
    <property type="protein sequence ID" value="RAS37741.1"/>
    <property type="molecule type" value="Genomic_DNA"/>
</dbReference>
<feature type="domain" description="PABS" evidence="7">
    <location>
        <begin position="1"/>
        <end position="240"/>
    </location>
</feature>
<evidence type="ECO:0000256" key="4">
    <source>
        <dbReference type="ARBA" id="ARBA00023115"/>
    </source>
</evidence>
<evidence type="ECO:0000256" key="6">
    <source>
        <dbReference type="PROSITE-ProRule" id="PRU00354"/>
    </source>
</evidence>
<keyword evidence="4 5" id="KW-0620">Polyamine biosynthesis</keyword>
<dbReference type="EC" id="2.5.1.16" evidence="5"/>
<comment type="caution">
    <text evidence="5">Lacks conserved residue(s) required for the propagation of feature annotation.</text>
</comment>
<keyword evidence="3 5" id="KW-0745">Spermidine biosynthesis</keyword>
<evidence type="ECO:0000256" key="5">
    <source>
        <dbReference type="HAMAP-Rule" id="MF_00198"/>
    </source>
</evidence>
<evidence type="ECO:0000313" key="8">
    <source>
        <dbReference type="EMBL" id="RAS37741.1"/>
    </source>
</evidence>
<comment type="catalytic activity">
    <reaction evidence="5">
        <text>S-adenosyl 3-(methylsulfanyl)propylamine + putrescine = S-methyl-5'-thioadenosine + spermidine + H(+)</text>
        <dbReference type="Rhea" id="RHEA:12721"/>
        <dbReference type="ChEBI" id="CHEBI:15378"/>
        <dbReference type="ChEBI" id="CHEBI:17509"/>
        <dbReference type="ChEBI" id="CHEBI:57443"/>
        <dbReference type="ChEBI" id="CHEBI:57834"/>
        <dbReference type="ChEBI" id="CHEBI:326268"/>
        <dbReference type="EC" id="2.5.1.16"/>
    </reaction>
</comment>
<sequence length="296" mass="32065">MSAPLLFHPSPDAVYGFPHARRIARVDSPYQRIEVWETPQLGRLFTLDGRPMTSVGDEFIYHECMVHPAALTHPAPKAALVLGGGDGGAARQLLKHPGIERIVVAELDAEVVRLTREHLPDVHGGAFDDPRVELVIGDAARYVAAAATTKAAVRFDLVIFDLTPPDSPAASLYTQAFYHQLKGTMAPTAALSIHLGSPYFHAQRVAGLLDGLRAAFAMVRTMSAFIPLYGSLWMMAIASDTLDPTALDADALAARFAARRLELASLRQYEPALHAGLFSASRSVRDKLSQFLTSSN</sequence>
<feature type="binding site" evidence="5">
    <location>
        <position position="106"/>
    </location>
    <ligand>
        <name>S-methyl-5'-thioadenosine</name>
        <dbReference type="ChEBI" id="CHEBI:17509"/>
    </ligand>
</feature>
<dbReference type="GO" id="GO:0004766">
    <property type="term" value="F:spermidine synthase activity"/>
    <property type="evidence" value="ECO:0007669"/>
    <property type="project" value="UniProtKB-UniRule"/>
</dbReference>
<dbReference type="SUPFAM" id="SSF53335">
    <property type="entry name" value="S-adenosyl-L-methionine-dependent methyltransferases"/>
    <property type="match status" value="1"/>
</dbReference>
<dbReference type="Gene3D" id="3.40.50.150">
    <property type="entry name" value="Vaccinia Virus protein VP39"/>
    <property type="match status" value="1"/>
</dbReference>
<dbReference type="GO" id="GO:0008295">
    <property type="term" value="P:spermidine biosynthetic process"/>
    <property type="evidence" value="ECO:0007669"/>
    <property type="project" value="UniProtKB-UniRule"/>
</dbReference>
<dbReference type="HAMAP" id="MF_00198">
    <property type="entry name" value="Spermidine_synth"/>
    <property type="match status" value="1"/>
</dbReference>
<comment type="subunit">
    <text evidence="5">Homodimer or homotetramer.</text>
</comment>
<dbReference type="PANTHER" id="PTHR43317">
    <property type="entry name" value="THERMOSPERMINE SYNTHASE ACAULIS5"/>
    <property type="match status" value="1"/>
</dbReference>
<evidence type="ECO:0000256" key="2">
    <source>
        <dbReference type="ARBA" id="ARBA00022679"/>
    </source>
</evidence>
<evidence type="ECO:0000256" key="1">
    <source>
        <dbReference type="ARBA" id="ARBA00007867"/>
    </source>
</evidence>
<dbReference type="CDD" id="cd02440">
    <property type="entry name" value="AdoMet_MTases"/>
    <property type="match status" value="1"/>
</dbReference>
<dbReference type="OrthoDB" id="9793120at2"/>
<accession>A0A329CVQ3</accession>
<comment type="pathway">
    <text evidence="5">Amine and polyamine biosynthesis; spermidine biosynthesis; spermidine from putrescine: step 1/1.</text>
</comment>